<dbReference type="AlphaFoldDB" id="A0A3T0T405"/>
<organism evidence="1 2">
    <name type="scientific">Rathayibacter festucae DSM 15932</name>
    <dbReference type="NCBI Taxonomy" id="1328866"/>
    <lineage>
        <taxon>Bacteria</taxon>
        <taxon>Bacillati</taxon>
        <taxon>Actinomycetota</taxon>
        <taxon>Actinomycetes</taxon>
        <taxon>Micrococcales</taxon>
        <taxon>Microbacteriaceae</taxon>
        <taxon>Rathayibacter</taxon>
    </lineage>
</organism>
<sequence length="402" mass="42586">MTDAPLSPAQIRRLLEGRVLIDTHNDLLCGLRRWEGYAVDGFDGARPSFHTDLPRLRAGAVSAQVWSVFASSQQPEAEAVVGTLEQIDAAHRFAAAHPRDLAIVRTADEAERAIAQGRIASFLGVEGGQSIAGSLGVLRMLARLGVRLFSLTHTTSLDWADSATDTARAGGLTADGVAIVGELERLGVVVDLSHTSERTQRAVLDVARAPLFFSHSGVAAVAEHPRNVGEDVLHRLAGQGGVLQVAFVAQFLSREFADWSAEADGERGRLGIDTSLPWPRAPRPAETADAARAANRSAMPAQDPSALEAFSRWALAHPAPRVTVGHVADHVEAARDTMGVAHVGLGSDFDGVADLPDGLGDVAGYPLLLAELSARGWSPDDLLDLAGRNTMRVLRATEAMAD</sequence>
<dbReference type="PANTHER" id="PTHR10443:SF12">
    <property type="entry name" value="DIPEPTIDASE"/>
    <property type="match status" value="1"/>
</dbReference>
<dbReference type="PANTHER" id="PTHR10443">
    <property type="entry name" value="MICROSOMAL DIPEPTIDASE"/>
    <property type="match status" value="1"/>
</dbReference>
<dbReference type="KEGG" id="rfs:C1I64_15455"/>
<protein>
    <submittedName>
        <fullName evidence="1">Membrane dipeptidase</fullName>
    </submittedName>
</protein>
<dbReference type="RefSeq" id="WP_127887815.1">
    <property type="nucleotide sequence ID" value="NZ_CP028137.1"/>
</dbReference>
<dbReference type="InterPro" id="IPR008257">
    <property type="entry name" value="Pept_M19"/>
</dbReference>
<dbReference type="PROSITE" id="PS51365">
    <property type="entry name" value="RENAL_DIPEPTIDASE_2"/>
    <property type="match status" value="1"/>
</dbReference>
<dbReference type="InterPro" id="IPR032466">
    <property type="entry name" value="Metal_Hydrolase"/>
</dbReference>
<name>A0A3T0T405_9MICO</name>
<proteinExistence type="predicted"/>
<dbReference type="Pfam" id="PF01244">
    <property type="entry name" value="Peptidase_M19"/>
    <property type="match status" value="1"/>
</dbReference>
<evidence type="ECO:0000313" key="1">
    <source>
        <dbReference type="EMBL" id="AZZ53290.1"/>
    </source>
</evidence>
<dbReference type="SUPFAM" id="SSF51556">
    <property type="entry name" value="Metallo-dependent hydrolases"/>
    <property type="match status" value="1"/>
</dbReference>
<evidence type="ECO:0000313" key="2">
    <source>
        <dbReference type="Proteomes" id="UP000285317"/>
    </source>
</evidence>
<dbReference type="EMBL" id="CP028137">
    <property type="protein sequence ID" value="AZZ53290.1"/>
    <property type="molecule type" value="Genomic_DNA"/>
</dbReference>
<dbReference type="GO" id="GO:0006508">
    <property type="term" value="P:proteolysis"/>
    <property type="evidence" value="ECO:0007669"/>
    <property type="project" value="InterPro"/>
</dbReference>
<reference evidence="1 2" key="1">
    <citation type="submission" date="2018-03" db="EMBL/GenBank/DDBJ databases">
        <title>Bacteriophage NCPPB3778 and a type I-E CRISPR drive the evolution of the US Biological Select Agent, Rathayibacter toxicus.</title>
        <authorList>
            <person name="Davis E.W.II."/>
            <person name="Tabima J.F."/>
            <person name="Weisberg A.J."/>
            <person name="Dantas Lopes L."/>
            <person name="Wiseman M.S."/>
            <person name="Wiseman M.S."/>
            <person name="Pupko T."/>
            <person name="Belcher M.S."/>
            <person name="Sechler A.J."/>
            <person name="Tancos M.A."/>
            <person name="Schroeder B.K."/>
            <person name="Murray T.D."/>
            <person name="Luster D.G."/>
            <person name="Schneider W.L."/>
            <person name="Rogers E."/>
            <person name="Andreote F.D."/>
            <person name="Grunwald N.J."/>
            <person name="Putnam M.L."/>
            <person name="Chang J.H."/>
        </authorList>
    </citation>
    <scope>NUCLEOTIDE SEQUENCE [LARGE SCALE GENOMIC DNA]</scope>
    <source>
        <strain evidence="1 2">DSM 15932</strain>
    </source>
</reference>
<dbReference type="GO" id="GO:0070573">
    <property type="term" value="F:metallodipeptidase activity"/>
    <property type="evidence" value="ECO:0007669"/>
    <property type="project" value="InterPro"/>
</dbReference>
<dbReference type="Proteomes" id="UP000285317">
    <property type="component" value="Chromosome"/>
</dbReference>
<gene>
    <name evidence="1" type="ORF">C1I64_15455</name>
</gene>
<dbReference type="Gene3D" id="3.20.20.140">
    <property type="entry name" value="Metal-dependent hydrolases"/>
    <property type="match status" value="1"/>
</dbReference>
<accession>A0A3T0T405</accession>
<dbReference type="CDD" id="cd01301">
    <property type="entry name" value="rDP_like"/>
    <property type="match status" value="1"/>
</dbReference>